<evidence type="ECO:0000313" key="3">
    <source>
        <dbReference type="Proteomes" id="UP000325577"/>
    </source>
</evidence>
<accession>A0A5J5ASH2</accession>
<dbReference type="AlphaFoldDB" id="A0A5J5ASH2"/>
<gene>
    <name evidence="2" type="ORF">F0562_032408</name>
</gene>
<sequence length="189" mass="21455">MMTEKGPSISDKKRPAGLRHSGLIDLVFSWSLEDIFNENLYKNRVEKIPESFESVQHYLGSFVYPLLEEIRAELASSLEAISSAPFAEVVLNESKPSGALLYDVRVDYWRNSSSHHGQESYKALPGDFFFFTEAKPETGSDLQRVGRTWTFGFITKISGDDNNSSGIWRLLRKFCASILWSKKFAICVQ</sequence>
<evidence type="ECO:0000259" key="1">
    <source>
        <dbReference type="Pfam" id="PF20073"/>
    </source>
</evidence>
<dbReference type="Proteomes" id="UP000325577">
    <property type="component" value="Linkage Group LG19"/>
</dbReference>
<proteinExistence type="predicted"/>
<evidence type="ECO:0000313" key="2">
    <source>
        <dbReference type="EMBL" id="KAA8532337.1"/>
    </source>
</evidence>
<name>A0A5J5ASH2_9ASTE</name>
<protein>
    <recommendedName>
        <fullName evidence="1">DUF6469 domain-containing protein</fullName>
    </recommendedName>
</protein>
<dbReference type="EMBL" id="CM018042">
    <property type="protein sequence ID" value="KAA8532337.1"/>
    <property type="molecule type" value="Genomic_DNA"/>
</dbReference>
<reference evidence="2 3" key="1">
    <citation type="submission" date="2019-09" db="EMBL/GenBank/DDBJ databases">
        <title>A chromosome-level genome assembly of the Chinese tupelo Nyssa sinensis.</title>
        <authorList>
            <person name="Yang X."/>
            <person name="Kang M."/>
            <person name="Yang Y."/>
            <person name="Xiong H."/>
            <person name="Wang M."/>
            <person name="Zhang Z."/>
            <person name="Wang Z."/>
            <person name="Wu H."/>
            <person name="Ma T."/>
            <person name="Liu J."/>
            <person name="Xi Z."/>
        </authorList>
    </citation>
    <scope>NUCLEOTIDE SEQUENCE [LARGE SCALE GENOMIC DNA]</scope>
    <source>
        <strain evidence="2">J267</strain>
        <tissue evidence="2">Leaf</tissue>
    </source>
</reference>
<dbReference type="OrthoDB" id="3156807at2759"/>
<feature type="domain" description="DUF6469" evidence="1">
    <location>
        <begin position="85"/>
        <end position="164"/>
    </location>
</feature>
<dbReference type="Pfam" id="PF20073">
    <property type="entry name" value="DUF6469"/>
    <property type="match status" value="1"/>
</dbReference>
<dbReference type="InterPro" id="IPR045529">
    <property type="entry name" value="DUF6469"/>
</dbReference>
<organism evidence="2 3">
    <name type="scientific">Nyssa sinensis</name>
    <dbReference type="NCBI Taxonomy" id="561372"/>
    <lineage>
        <taxon>Eukaryota</taxon>
        <taxon>Viridiplantae</taxon>
        <taxon>Streptophyta</taxon>
        <taxon>Embryophyta</taxon>
        <taxon>Tracheophyta</taxon>
        <taxon>Spermatophyta</taxon>
        <taxon>Magnoliopsida</taxon>
        <taxon>eudicotyledons</taxon>
        <taxon>Gunneridae</taxon>
        <taxon>Pentapetalae</taxon>
        <taxon>asterids</taxon>
        <taxon>Cornales</taxon>
        <taxon>Nyssaceae</taxon>
        <taxon>Nyssa</taxon>
    </lineage>
</organism>
<keyword evidence="3" id="KW-1185">Reference proteome</keyword>